<organism evidence="1 2">
    <name type="scientific">Romboutsia ilealis</name>
    <dbReference type="NCBI Taxonomy" id="1115758"/>
    <lineage>
        <taxon>Bacteria</taxon>
        <taxon>Bacillati</taxon>
        <taxon>Bacillota</taxon>
        <taxon>Clostridia</taxon>
        <taxon>Peptostreptococcales</taxon>
        <taxon>Peptostreptococcaceae</taxon>
        <taxon>Romboutsia</taxon>
    </lineage>
</organism>
<proteinExistence type="predicted"/>
<dbReference type="RefSeq" id="WP_180702429.1">
    <property type="nucleotide sequence ID" value="NZ_LN555523.1"/>
</dbReference>
<dbReference type="Pfam" id="PF07949">
    <property type="entry name" value="YbbR"/>
    <property type="match status" value="1"/>
</dbReference>
<dbReference type="KEGG" id="ril:CRIB_2349"/>
<dbReference type="Proteomes" id="UP000245622">
    <property type="component" value="Chromosome 1"/>
</dbReference>
<dbReference type="PANTHER" id="PTHR37804:SF1">
    <property type="entry name" value="CDAA REGULATORY PROTEIN CDAR"/>
    <property type="match status" value="1"/>
</dbReference>
<dbReference type="GeneID" id="82206380"/>
<evidence type="ECO:0000313" key="1">
    <source>
        <dbReference type="EMBL" id="CED94945.1"/>
    </source>
</evidence>
<protein>
    <submittedName>
        <fullName evidence="1">YbbR-like protein</fullName>
    </submittedName>
</protein>
<accession>A0A1V1I3Z0</accession>
<gene>
    <name evidence="1" type="ORF">CRIB_2349</name>
</gene>
<dbReference type="AlphaFoldDB" id="A0A1V1I3Z0"/>
<dbReference type="Gene3D" id="2.170.120.40">
    <property type="entry name" value="YbbR-like domain"/>
    <property type="match status" value="2"/>
</dbReference>
<dbReference type="InterPro" id="IPR012505">
    <property type="entry name" value="YbbR"/>
</dbReference>
<evidence type="ECO:0000313" key="2">
    <source>
        <dbReference type="Proteomes" id="UP000245622"/>
    </source>
</evidence>
<sequence length="397" mass="44583">MINKLKNNSKIKIISLLSAIVVWMYVMAIVDPEETKLFENIPVTITNKNELNEKDLIIYPEKDLTTNIYVTGKLSNLKKITKDDIDVYGQIDNPIEGSNEIYLKVSTSQRVNYDFKNPVMIVTLEKIINEEKSIKVDITGSGKNNVDNILLEDNIDKVSVFGPRSLVNEVKKVVGTIEVDGKLNDFSQSIKLEPVDANGKVVEGVELETNSVNAHITLLTQKTVPITLKLSDNAESDINYTMSQNTVTIKGKKDIVDSINNIETQPVNLSEILPGISKDVYLQVPSGVTIDAKYITIKRNSEDDILAEYTYTAQDVEIRNNTENIDKTKINIPDNIKVSIEYLQSIGSINKDDIKLYIDLNEVSLKDNTCKIKYESTYEIKKISIDPDTVTIEKSEV</sequence>
<name>A0A1V1I3Z0_9FIRM</name>
<dbReference type="InterPro" id="IPR053154">
    <property type="entry name" value="c-di-AMP_regulator"/>
</dbReference>
<dbReference type="Gene3D" id="2.170.120.30">
    <property type="match status" value="2"/>
</dbReference>
<reference evidence="1 2" key="1">
    <citation type="submission" date="2014-04" db="EMBL/GenBank/DDBJ databases">
        <authorList>
            <person name="Hornung B.V."/>
        </authorList>
    </citation>
    <scope>NUCLEOTIDE SEQUENCE [LARGE SCALE GENOMIC DNA]</scope>
    <source>
        <strain evidence="1 2">CRIB</strain>
    </source>
</reference>
<dbReference type="EMBL" id="LN555523">
    <property type="protein sequence ID" value="CED94945.1"/>
    <property type="molecule type" value="Genomic_DNA"/>
</dbReference>
<dbReference type="PANTHER" id="PTHR37804">
    <property type="entry name" value="CDAA REGULATORY PROTEIN CDAR"/>
    <property type="match status" value="1"/>
</dbReference>
<keyword evidence="2" id="KW-1185">Reference proteome</keyword>